<protein>
    <recommendedName>
        <fullName evidence="4">Tetratricopeptide repeat protein 9C</fullName>
    </recommendedName>
</protein>
<sequence>MPRRTSGRRVISCLLKSAIKISNLTPISRASFALSLPNSARVMGDRVMEKRLQEAQLYKEKGNQRYREGKYRDAVSRYHRALLQLRGLDPSLPSPIPNLGPQGPALTPEQENTLHTIQTDCYNNLAACLLQMEPVNYERVKEYSQKVLERQPDNAKALYRAGVAFFHLQDYDQARHYLVAAVSRQPKDLRMTKNGSTSAVFSHPEVQSWSASDRLLHPPLRCQCPEVPPANTV</sequence>
<evidence type="ECO:0000256" key="5">
    <source>
        <dbReference type="PROSITE-ProRule" id="PRU00339"/>
    </source>
</evidence>
<comment type="caution">
    <text evidence="6">The sequence shown here is derived from an EMBL/GenBank/DDBJ whole genome shotgun (WGS) entry which is preliminary data.</text>
</comment>
<keyword evidence="7" id="KW-1185">Reference proteome</keyword>
<organism evidence="6 7">
    <name type="scientific">Rousettus aegyptiacus</name>
    <name type="common">Egyptian fruit bat</name>
    <name type="synonym">Pteropus aegyptiacus</name>
    <dbReference type="NCBI Taxonomy" id="9407"/>
    <lineage>
        <taxon>Eukaryota</taxon>
        <taxon>Metazoa</taxon>
        <taxon>Chordata</taxon>
        <taxon>Craniata</taxon>
        <taxon>Vertebrata</taxon>
        <taxon>Euteleostomi</taxon>
        <taxon>Mammalia</taxon>
        <taxon>Eutheria</taxon>
        <taxon>Laurasiatheria</taxon>
        <taxon>Chiroptera</taxon>
        <taxon>Yinpterochiroptera</taxon>
        <taxon>Pteropodoidea</taxon>
        <taxon>Pteropodidae</taxon>
        <taxon>Rousettinae</taxon>
        <taxon>Rousettus</taxon>
    </lineage>
</organism>
<dbReference type="PANTHER" id="PTHR11242:SF14">
    <property type="entry name" value="TETRATRICOPEPTIDE REPEAT PROTEIN 9C"/>
    <property type="match status" value="1"/>
</dbReference>
<dbReference type="PANTHER" id="PTHR11242">
    <property type="entry name" value="ARYL HYDROCARBON RECEPTOR INTERACTING PROTEIN RELATED"/>
    <property type="match status" value="1"/>
</dbReference>
<evidence type="ECO:0000313" key="6">
    <source>
        <dbReference type="EMBL" id="KAF6468494.1"/>
    </source>
</evidence>
<dbReference type="Pfam" id="PF14559">
    <property type="entry name" value="TPR_19"/>
    <property type="match status" value="1"/>
</dbReference>
<dbReference type="InterPro" id="IPR039663">
    <property type="entry name" value="AIP/AIPL1/TTC9"/>
</dbReference>
<evidence type="ECO:0000256" key="3">
    <source>
        <dbReference type="ARBA" id="ARBA00034486"/>
    </source>
</evidence>
<dbReference type="EMBL" id="JACASE010000005">
    <property type="protein sequence ID" value="KAF6468494.1"/>
    <property type="molecule type" value="Genomic_DNA"/>
</dbReference>
<name>A0A7J8H816_ROUAE</name>
<dbReference type="Gene3D" id="1.25.40.10">
    <property type="entry name" value="Tetratricopeptide repeat domain"/>
    <property type="match status" value="1"/>
</dbReference>
<evidence type="ECO:0000313" key="7">
    <source>
        <dbReference type="Proteomes" id="UP000593571"/>
    </source>
</evidence>
<proteinExistence type="inferred from homology"/>
<feature type="repeat" description="TPR" evidence="5">
    <location>
        <begin position="155"/>
        <end position="188"/>
    </location>
</feature>
<keyword evidence="1" id="KW-0677">Repeat</keyword>
<dbReference type="InterPro" id="IPR019734">
    <property type="entry name" value="TPR_rpt"/>
</dbReference>
<reference evidence="6 7" key="1">
    <citation type="journal article" date="2020" name="Nature">
        <title>Six reference-quality genomes reveal evolution of bat adaptations.</title>
        <authorList>
            <person name="Jebb D."/>
            <person name="Huang Z."/>
            <person name="Pippel M."/>
            <person name="Hughes G.M."/>
            <person name="Lavrichenko K."/>
            <person name="Devanna P."/>
            <person name="Winkler S."/>
            <person name="Jermiin L.S."/>
            <person name="Skirmuntt E.C."/>
            <person name="Katzourakis A."/>
            <person name="Burkitt-Gray L."/>
            <person name="Ray D.A."/>
            <person name="Sullivan K.A.M."/>
            <person name="Roscito J.G."/>
            <person name="Kirilenko B.M."/>
            <person name="Davalos L.M."/>
            <person name="Corthals A.P."/>
            <person name="Power M.L."/>
            <person name="Jones G."/>
            <person name="Ransome R.D."/>
            <person name="Dechmann D.K.N."/>
            <person name="Locatelli A.G."/>
            <person name="Puechmaille S.J."/>
            <person name="Fedrigo O."/>
            <person name="Jarvis E.D."/>
            <person name="Hiller M."/>
            <person name="Vernes S.C."/>
            <person name="Myers E.W."/>
            <person name="Teeling E.C."/>
        </authorList>
    </citation>
    <scope>NUCLEOTIDE SEQUENCE [LARGE SCALE GENOMIC DNA]</scope>
    <source>
        <strain evidence="6">MRouAeg1</strain>
        <tissue evidence="6">Muscle</tissue>
    </source>
</reference>
<evidence type="ECO:0000256" key="2">
    <source>
        <dbReference type="ARBA" id="ARBA00022803"/>
    </source>
</evidence>
<dbReference type="SUPFAM" id="SSF48452">
    <property type="entry name" value="TPR-like"/>
    <property type="match status" value="1"/>
</dbReference>
<dbReference type="Proteomes" id="UP000593571">
    <property type="component" value="Unassembled WGS sequence"/>
</dbReference>
<evidence type="ECO:0000256" key="1">
    <source>
        <dbReference type="ARBA" id="ARBA00022737"/>
    </source>
</evidence>
<evidence type="ECO:0000256" key="4">
    <source>
        <dbReference type="ARBA" id="ARBA00040624"/>
    </source>
</evidence>
<dbReference type="AlphaFoldDB" id="A0A7J8H816"/>
<dbReference type="PROSITE" id="PS50005">
    <property type="entry name" value="TPR"/>
    <property type="match status" value="1"/>
</dbReference>
<gene>
    <name evidence="6" type="ORF">HJG63_020064</name>
</gene>
<dbReference type="InterPro" id="IPR011990">
    <property type="entry name" value="TPR-like_helical_dom_sf"/>
</dbReference>
<accession>A0A7J8H816</accession>
<keyword evidence="2 5" id="KW-0802">TPR repeat</keyword>
<comment type="similarity">
    <text evidence="3">Belongs to the TTC9 family.</text>
</comment>
<dbReference type="SMART" id="SM00028">
    <property type="entry name" value="TPR"/>
    <property type="match status" value="3"/>
</dbReference>